<feature type="domain" description="Glycosyltransferase subfamily 4-like N-terminal" evidence="2">
    <location>
        <begin position="22"/>
        <end position="184"/>
    </location>
</feature>
<dbReference type="RefSeq" id="WP_378997825.1">
    <property type="nucleotide sequence ID" value="NZ_JBHSMT010000022.1"/>
</dbReference>
<comment type="caution">
    <text evidence="3">The sequence shown here is derived from an EMBL/GenBank/DDBJ whole genome shotgun (WGS) entry which is preliminary data.</text>
</comment>
<evidence type="ECO:0000259" key="1">
    <source>
        <dbReference type="Pfam" id="PF00534"/>
    </source>
</evidence>
<reference evidence="4" key="1">
    <citation type="journal article" date="2019" name="Int. J. Syst. Evol. Microbiol.">
        <title>The Global Catalogue of Microorganisms (GCM) 10K type strain sequencing project: providing services to taxonomists for standard genome sequencing and annotation.</title>
        <authorList>
            <consortium name="The Broad Institute Genomics Platform"/>
            <consortium name="The Broad Institute Genome Sequencing Center for Infectious Disease"/>
            <person name="Wu L."/>
            <person name="Ma J."/>
        </authorList>
    </citation>
    <scope>NUCLEOTIDE SEQUENCE [LARGE SCALE GENOMIC DNA]</scope>
    <source>
        <strain evidence="4">JCM 17066</strain>
    </source>
</reference>
<evidence type="ECO:0000259" key="2">
    <source>
        <dbReference type="Pfam" id="PF13579"/>
    </source>
</evidence>
<feature type="domain" description="Glycosyl transferase family 1" evidence="1">
    <location>
        <begin position="197"/>
        <end position="357"/>
    </location>
</feature>
<dbReference type="Pfam" id="PF00534">
    <property type="entry name" value="Glycos_transf_1"/>
    <property type="match status" value="1"/>
</dbReference>
<evidence type="ECO:0000313" key="4">
    <source>
        <dbReference type="Proteomes" id="UP001596045"/>
    </source>
</evidence>
<dbReference type="Proteomes" id="UP001596045">
    <property type="component" value="Unassembled WGS sequence"/>
</dbReference>
<dbReference type="EMBL" id="JBHSMT010000022">
    <property type="protein sequence ID" value="MFC5474715.1"/>
    <property type="molecule type" value="Genomic_DNA"/>
</dbReference>
<name>A0ABW0MAU3_9BURK</name>
<evidence type="ECO:0000313" key="3">
    <source>
        <dbReference type="EMBL" id="MFC5474715.1"/>
    </source>
</evidence>
<dbReference type="PANTHER" id="PTHR12526:SF638">
    <property type="entry name" value="SPORE COAT PROTEIN SA"/>
    <property type="match status" value="1"/>
</dbReference>
<dbReference type="PANTHER" id="PTHR12526">
    <property type="entry name" value="GLYCOSYLTRANSFERASE"/>
    <property type="match status" value="1"/>
</dbReference>
<protein>
    <submittedName>
        <fullName evidence="3">Glycosyltransferase family 4 protein</fullName>
    </submittedName>
</protein>
<dbReference type="InterPro" id="IPR028098">
    <property type="entry name" value="Glyco_trans_4-like_N"/>
</dbReference>
<dbReference type="CDD" id="cd03808">
    <property type="entry name" value="GT4_CapM-like"/>
    <property type="match status" value="1"/>
</dbReference>
<proteinExistence type="predicted"/>
<keyword evidence="4" id="KW-1185">Reference proteome</keyword>
<organism evidence="3 4">
    <name type="scientific">Paraherbaspirillum soli</name>
    <dbReference type="NCBI Taxonomy" id="631222"/>
    <lineage>
        <taxon>Bacteria</taxon>
        <taxon>Pseudomonadati</taxon>
        <taxon>Pseudomonadota</taxon>
        <taxon>Betaproteobacteria</taxon>
        <taxon>Burkholderiales</taxon>
        <taxon>Oxalobacteraceae</taxon>
        <taxon>Paraherbaspirillum</taxon>
    </lineage>
</organism>
<dbReference type="Pfam" id="PF13579">
    <property type="entry name" value="Glyco_trans_4_4"/>
    <property type="match status" value="1"/>
</dbReference>
<accession>A0ABW0MAU3</accession>
<sequence length="395" mass="42673">MKKKIVYVINHAAFFVSHRLPLAIAAREAGWDVHLLIGQPGSAVMEPLAEAELKRQGLPYTRLSFRTVGFNPVWELIGVLQLLWHIARMRPSVVHTASPKGGLYGGLSSRLLRVPCLVVAVSGMGFLFTGHANGLKGMLKRLYSLLLAWVYRHPNITVIVQNQDDKQALLQSGAVQPNDLILIPGAGVALSNYASVRTDDSQRLVVLPARLLRDKGVEEFVTAAKMLKEQGSDWRFALVGTADYANPSAIPEAQVKAWADAGLVEWWGHREDMPLVYAQADIVCLPSYREGMPKCLLEAAAAGCAVVTSDVTGCREAIIPGETGDLVPAREAAALASVLAKLIAEPDRRRRYGEAGRILAAARFGMDAVLKTTLNIYDGLLARAASVLLGGAEGK</sequence>
<gene>
    <name evidence="3" type="ORF">ACFPM8_12195</name>
</gene>
<dbReference type="InterPro" id="IPR001296">
    <property type="entry name" value="Glyco_trans_1"/>
</dbReference>
<dbReference type="SUPFAM" id="SSF53756">
    <property type="entry name" value="UDP-Glycosyltransferase/glycogen phosphorylase"/>
    <property type="match status" value="1"/>
</dbReference>
<dbReference type="Gene3D" id="3.40.50.2000">
    <property type="entry name" value="Glycogen Phosphorylase B"/>
    <property type="match status" value="2"/>
</dbReference>